<feature type="non-terminal residue" evidence="1">
    <location>
        <position position="1"/>
    </location>
</feature>
<evidence type="ECO:0008006" key="2">
    <source>
        <dbReference type="Google" id="ProtNLM"/>
    </source>
</evidence>
<dbReference type="EMBL" id="LAZR01053709">
    <property type="protein sequence ID" value="KKK80165.1"/>
    <property type="molecule type" value="Genomic_DNA"/>
</dbReference>
<dbReference type="SUPFAM" id="SSF53686">
    <property type="entry name" value="Tryptophan synthase beta subunit-like PLP-dependent enzymes"/>
    <property type="match status" value="1"/>
</dbReference>
<proteinExistence type="predicted"/>
<dbReference type="AlphaFoldDB" id="A0A0F8Z272"/>
<protein>
    <recommendedName>
        <fullName evidence="2">Tryptophan synthase beta chain-like PALP domain-containing protein</fullName>
    </recommendedName>
</protein>
<reference evidence="1" key="1">
    <citation type="journal article" date="2015" name="Nature">
        <title>Complex archaea that bridge the gap between prokaryotes and eukaryotes.</title>
        <authorList>
            <person name="Spang A."/>
            <person name="Saw J.H."/>
            <person name="Jorgensen S.L."/>
            <person name="Zaremba-Niedzwiedzka K."/>
            <person name="Martijn J."/>
            <person name="Lind A.E."/>
            <person name="van Eijk R."/>
            <person name="Schleper C."/>
            <person name="Guy L."/>
            <person name="Ettema T.J."/>
        </authorList>
    </citation>
    <scope>NUCLEOTIDE SEQUENCE</scope>
</reference>
<accession>A0A0F8Z272</accession>
<evidence type="ECO:0000313" key="1">
    <source>
        <dbReference type="EMBL" id="KKK80165.1"/>
    </source>
</evidence>
<dbReference type="InterPro" id="IPR036052">
    <property type="entry name" value="TrpB-like_PALP_sf"/>
</dbReference>
<name>A0A0F8Z272_9ZZZZ</name>
<sequence length="98" mass="10666">SIASRRRKLVELSLKIHSHPELGFKELKASAWLARTEGTFICPEGAANLSAAMKLRESGWIKSDERVVLLNTGSGLKYPETVTVTPPVLLPGDKLPVS</sequence>
<dbReference type="Gene3D" id="3.40.50.1100">
    <property type="match status" value="1"/>
</dbReference>
<gene>
    <name evidence="1" type="ORF">LCGC14_2826230</name>
</gene>
<comment type="caution">
    <text evidence="1">The sequence shown here is derived from an EMBL/GenBank/DDBJ whole genome shotgun (WGS) entry which is preliminary data.</text>
</comment>
<organism evidence="1">
    <name type="scientific">marine sediment metagenome</name>
    <dbReference type="NCBI Taxonomy" id="412755"/>
    <lineage>
        <taxon>unclassified sequences</taxon>
        <taxon>metagenomes</taxon>
        <taxon>ecological metagenomes</taxon>
    </lineage>
</organism>